<dbReference type="SUPFAM" id="SSF52540">
    <property type="entry name" value="P-loop containing nucleoside triphosphate hydrolases"/>
    <property type="match status" value="1"/>
</dbReference>
<dbReference type="OMA" id="NHEMISD"/>
<dbReference type="Pfam" id="PF00005">
    <property type="entry name" value="ABC_tran"/>
    <property type="match status" value="1"/>
</dbReference>
<dbReference type="InterPro" id="IPR003439">
    <property type="entry name" value="ABC_transporter-like_ATP-bd"/>
</dbReference>
<dbReference type="Gene3D" id="3.40.50.300">
    <property type="entry name" value="P-loop containing nucleotide triphosphate hydrolases"/>
    <property type="match status" value="1"/>
</dbReference>
<evidence type="ECO:0000313" key="2">
    <source>
        <dbReference type="Ensembl" id="ENSJHYP00000007770.1"/>
    </source>
</evidence>
<keyword evidence="3" id="KW-1185">Reference proteome</keyword>
<reference evidence="2" key="2">
    <citation type="submission" date="2025-09" db="UniProtKB">
        <authorList>
            <consortium name="Ensembl"/>
        </authorList>
    </citation>
    <scope>IDENTIFICATION</scope>
</reference>
<dbReference type="Ensembl" id="ENSJHYT00000009463.1">
    <property type="protein sequence ID" value="ENSJHYP00000007770.1"/>
    <property type="gene ID" value="ENSJHYG00000006199.1"/>
</dbReference>
<name>A0A8C5NLL1_JUNHY</name>
<dbReference type="PROSITE" id="PS50893">
    <property type="entry name" value="ABC_TRANSPORTER_2"/>
    <property type="match status" value="1"/>
</dbReference>
<dbReference type="PANTHER" id="PTHR42798">
    <property type="entry name" value="LIPOPROTEIN-RELEASING SYSTEM ATP-BINDING PROTEIN LOLD"/>
    <property type="match status" value="1"/>
</dbReference>
<evidence type="ECO:0000313" key="3">
    <source>
        <dbReference type="Proteomes" id="UP000694408"/>
    </source>
</evidence>
<dbReference type="Proteomes" id="UP000694408">
    <property type="component" value="Unplaced"/>
</dbReference>
<dbReference type="PANTHER" id="PTHR42798:SF4">
    <property type="entry name" value="ABC TRANSPORTER DOMAIN-CONTAINING PROTEIN"/>
    <property type="match status" value="1"/>
</dbReference>
<accession>A0A8C5NLL1</accession>
<dbReference type="AlphaFoldDB" id="A0A8C5NLL1"/>
<sequence length="230" mass="26502">MKRVEHHIKKGRLNGSIEFNGLQLEKLSSKELGSYRARSIGFVFQESNLFDDLSVEDNLTIPVDRKISKAEIESILKRFDLFGLEKQKVNTLSGGEKQRVAIMRAVLKNPEMILCDEPTGSLDEENSKNIFTILKNFSKEKLVIVVSHDRKSAEDFGDGIIEIKDGVINLNNELKDTSDNKENNKKQLKISFRKQLKIAFSLMKKRPLRLVLMFLISIIQQKKRFNRFFA</sequence>
<proteinExistence type="predicted"/>
<protein>
    <recommendedName>
        <fullName evidence="1">ABC transporter domain-containing protein</fullName>
    </recommendedName>
</protein>
<feature type="domain" description="ABC transporter" evidence="1">
    <location>
        <begin position="2"/>
        <end position="190"/>
    </location>
</feature>
<dbReference type="GO" id="GO:0005524">
    <property type="term" value="F:ATP binding"/>
    <property type="evidence" value="ECO:0007669"/>
    <property type="project" value="InterPro"/>
</dbReference>
<organism evidence="2 3">
    <name type="scientific">Junco hyemalis</name>
    <name type="common">Dark-eyed junco</name>
    <dbReference type="NCBI Taxonomy" id="40217"/>
    <lineage>
        <taxon>Eukaryota</taxon>
        <taxon>Metazoa</taxon>
        <taxon>Chordata</taxon>
        <taxon>Craniata</taxon>
        <taxon>Vertebrata</taxon>
        <taxon>Euteleostomi</taxon>
        <taxon>Archelosauria</taxon>
        <taxon>Archosauria</taxon>
        <taxon>Dinosauria</taxon>
        <taxon>Saurischia</taxon>
        <taxon>Theropoda</taxon>
        <taxon>Coelurosauria</taxon>
        <taxon>Aves</taxon>
        <taxon>Neognathae</taxon>
        <taxon>Neoaves</taxon>
        <taxon>Telluraves</taxon>
        <taxon>Australaves</taxon>
        <taxon>Passeriformes</taxon>
        <taxon>Passerellidae</taxon>
        <taxon>Junco</taxon>
    </lineage>
</organism>
<dbReference type="GO" id="GO:0016887">
    <property type="term" value="F:ATP hydrolysis activity"/>
    <property type="evidence" value="ECO:0007669"/>
    <property type="project" value="InterPro"/>
</dbReference>
<dbReference type="InterPro" id="IPR027417">
    <property type="entry name" value="P-loop_NTPase"/>
</dbReference>
<evidence type="ECO:0000259" key="1">
    <source>
        <dbReference type="PROSITE" id="PS50893"/>
    </source>
</evidence>
<reference evidence="2" key="1">
    <citation type="submission" date="2025-08" db="UniProtKB">
        <authorList>
            <consortium name="Ensembl"/>
        </authorList>
    </citation>
    <scope>IDENTIFICATION</scope>
</reference>